<evidence type="ECO:0000256" key="1">
    <source>
        <dbReference type="SAM" id="Phobius"/>
    </source>
</evidence>
<keyword evidence="3" id="KW-1185">Reference proteome</keyword>
<gene>
    <name evidence="2" type="ORF">CCDG5_1763</name>
</gene>
<keyword evidence="1" id="KW-0472">Membrane</keyword>
<dbReference type="HOGENOM" id="CLU_2859736_0_0_9"/>
<name>A0A078KQW4_9FIRM</name>
<evidence type="ECO:0000313" key="3">
    <source>
        <dbReference type="Proteomes" id="UP000032431"/>
    </source>
</evidence>
<dbReference type="KEGG" id="ccel:CCDG5_1763"/>
<organism evidence="2 3">
    <name type="scientific">[Clostridium] cellulosi</name>
    <dbReference type="NCBI Taxonomy" id="29343"/>
    <lineage>
        <taxon>Bacteria</taxon>
        <taxon>Bacillati</taxon>
        <taxon>Bacillota</taxon>
        <taxon>Clostridia</taxon>
        <taxon>Eubacteriales</taxon>
        <taxon>Oscillospiraceae</taxon>
        <taxon>Oscillospiraceae incertae sedis</taxon>
    </lineage>
</organism>
<protein>
    <submittedName>
        <fullName evidence="2">Putative membrane protein</fullName>
    </submittedName>
</protein>
<dbReference type="AlphaFoldDB" id="A0A078KQW4"/>
<feature type="transmembrane region" description="Helical" evidence="1">
    <location>
        <begin position="38"/>
        <end position="58"/>
    </location>
</feature>
<dbReference type="EMBL" id="LM995447">
    <property type="protein sequence ID" value="CDZ24862.1"/>
    <property type="molecule type" value="Genomic_DNA"/>
</dbReference>
<keyword evidence="1" id="KW-0812">Transmembrane</keyword>
<dbReference type="PATRIC" id="fig|29343.3.peg.1851"/>
<dbReference type="Proteomes" id="UP000032431">
    <property type="component" value="Chromosome I"/>
</dbReference>
<accession>A0A078KQW4</accession>
<evidence type="ECO:0000313" key="2">
    <source>
        <dbReference type="EMBL" id="CDZ24862.1"/>
    </source>
</evidence>
<dbReference type="STRING" id="29343.CCDG5_1763"/>
<feature type="transmembrane region" description="Helical" evidence="1">
    <location>
        <begin position="7"/>
        <end position="26"/>
    </location>
</feature>
<reference evidence="3" key="1">
    <citation type="submission" date="2014-07" db="EMBL/GenBank/DDBJ databases">
        <authorList>
            <person name="Wibberg D."/>
        </authorList>
    </citation>
    <scope>NUCLEOTIDE SEQUENCE [LARGE SCALE GENOMIC DNA]</scope>
    <source>
        <strain evidence="3">DG5</strain>
    </source>
</reference>
<keyword evidence="1" id="KW-1133">Transmembrane helix</keyword>
<sequence length="64" mass="7252">MKNKSLKIISALIAFIAYIVIAIIISETIFKKYNVNSVLQSVIIGIIAGIVVFIYLRITRHFKK</sequence>
<proteinExistence type="predicted"/>